<sequence length="111" mass="12801">MAASARMMSNIKRLLQAGKIRDDTHNGILSISFNSHVAEVEYERRGNVYDLTHTSIPDELQGHGLGTILAERIFDHLIQNNRKIKLTCEFLEQFYAKNEDKYSRYVVNDTD</sequence>
<evidence type="ECO:0000256" key="1">
    <source>
        <dbReference type="ARBA" id="ARBA00006233"/>
    </source>
</evidence>
<dbReference type="SUPFAM" id="SSF55729">
    <property type="entry name" value="Acyl-CoA N-acyltransferases (Nat)"/>
    <property type="match status" value="1"/>
</dbReference>
<evidence type="ECO:0000313" key="5">
    <source>
        <dbReference type="EMBL" id="KAJ3664666.1"/>
    </source>
</evidence>
<dbReference type="InterPro" id="IPR031165">
    <property type="entry name" value="GNAT_YJDJ"/>
</dbReference>
<dbReference type="Gene3D" id="3.40.630.30">
    <property type="match status" value="1"/>
</dbReference>
<accession>A0AA38J0D2</accession>
<evidence type="ECO:0000256" key="2">
    <source>
        <dbReference type="ARBA" id="ARBA00020243"/>
    </source>
</evidence>
<feature type="domain" description="N-acetyltransferase" evidence="4">
    <location>
        <begin position="21"/>
        <end position="107"/>
    </location>
</feature>
<keyword evidence="6" id="KW-1185">Reference proteome</keyword>
<name>A0AA38J0D2_9CUCU</name>
<dbReference type="Pfam" id="PF14542">
    <property type="entry name" value="Acetyltransf_CG"/>
    <property type="match status" value="1"/>
</dbReference>
<dbReference type="PANTHER" id="PTHR31435">
    <property type="entry name" value="PROTEIN NATD1"/>
    <property type="match status" value="1"/>
</dbReference>
<evidence type="ECO:0000259" key="4">
    <source>
        <dbReference type="PROSITE" id="PS51729"/>
    </source>
</evidence>
<dbReference type="InterPro" id="IPR016181">
    <property type="entry name" value="Acyl_CoA_acyltransferase"/>
</dbReference>
<protein>
    <recommendedName>
        <fullName evidence="2">Protein NATD1</fullName>
    </recommendedName>
    <alternativeName>
        <fullName evidence="3">N-acetyltransferase domain-containing protein 1</fullName>
    </alternativeName>
</protein>
<reference evidence="5" key="1">
    <citation type="journal article" date="2023" name="G3 (Bethesda)">
        <title>Whole genome assemblies of Zophobas morio and Tenebrio molitor.</title>
        <authorList>
            <person name="Kaur S."/>
            <person name="Stinson S.A."/>
            <person name="diCenzo G.C."/>
        </authorList>
    </citation>
    <scope>NUCLEOTIDE SEQUENCE</scope>
    <source>
        <strain evidence="5">QUZm001</strain>
    </source>
</reference>
<dbReference type="InterPro" id="IPR045057">
    <property type="entry name" value="Gcn5-rel_NAT"/>
</dbReference>
<dbReference type="PROSITE" id="PS51729">
    <property type="entry name" value="GNAT_YJDJ"/>
    <property type="match status" value="1"/>
</dbReference>
<gene>
    <name evidence="5" type="ORF">Zmor_000217</name>
</gene>
<dbReference type="EMBL" id="JALNTZ010000001">
    <property type="protein sequence ID" value="KAJ3664666.1"/>
    <property type="molecule type" value="Genomic_DNA"/>
</dbReference>
<comment type="caution">
    <text evidence="5">The sequence shown here is derived from an EMBL/GenBank/DDBJ whole genome shotgun (WGS) entry which is preliminary data.</text>
</comment>
<comment type="similarity">
    <text evidence="1">Belongs to the NATD1 family.</text>
</comment>
<evidence type="ECO:0000313" key="6">
    <source>
        <dbReference type="Proteomes" id="UP001168821"/>
    </source>
</evidence>
<evidence type="ECO:0000256" key="3">
    <source>
        <dbReference type="ARBA" id="ARBA00031876"/>
    </source>
</evidence>
<proteinExistence type="inferred from homology"/>
<dbReference type="AlphaFoldDB" id="A0AA38J0D2"/>
<dbReference type="Proteomes" id="UP001168821">
    <property type="component" value="Unassembled WGS sequence"/>
</dbReference>
<organism evidence="5 6">
    <name type="scientific">Zophobas morio</name>
    <dbReference type="NCBI Taxonomy" id="2755281"/>
    <lineage>
        <taxon>Eukaryota</taxon>
        <taxon>Metazoa</taxon>
        <taxon>Ecdysozoa</taxon>
        <taxon>Arthropoda</taxon>
        <taxon>Hexapoda</taxon>
        <taxon>Insecta</taxon>
        <taxon>Pterygota</taxon>
        <taxon>Neoptera</taxon>
        <taxon>Endopterygota</taxon>
        <taxon>Coleoptera</taxon>
        <taxon>Polyphaga</taxon>
        <taxon>Cucujiformia</taxon>
        <taxon>Tenebrionidae</taxon>
        <taxon>Zophobas</taxon>
    </lineage>
</organism>
<dbReference type="PANTHER" id="PTHR31435:SF9">
    <property type="entry name" value="PROTEIN NATD1"/>
    <property type="match status" value="1"/>
</dbReference>